<dbReference type="GO" id="GO:0008289">
    <property type="term" value="F:lipid binding"/>
    <property type="evidence" value="ECO:0007669"/>
    <property type="project" value="InterPro"/>
</dbReference>
<dbReference type="InterPro" id="IPR023393">
    <property type="entry name" value="START-like_dom_sf"/>
</dbReference>
<dbReference type="CDD" id="cd00177">
    <property type="entry name" value="START"/>
    <property type="match status" value="1"/>
</dbReference>
<reference evidence="3" key="1">
    <citation type="submission" date="2023-06" db="EMBL/GenBank/DDBJ databases">
        <title>Survivors Of The Sea: Transcriptome response of Skeletonema marinoi to long-term dormancy.</title>
        <authorList>
            <person name="Pinder M.I.M."/>
            <person name="Kourtchenko O."/>
            <person name="Robertson E.K."/>
            <person name="Larsson T."/>
            <person name="Maumus F."/>
            <person name="Osuna-Cruz C.M."/>
            <person name="Vancaester E."/>
            <person name="Stenow R."/>
            <person name="Vandepoele K."/>
            <person name="Ploug H."/>
            <person name="Bruchert V."/>
            <person name="Godhe A."/>
            <person name="Topel M."/>
        </authorList>
    </citation>
    <scope>NUCLEOTIDE SEQUENCE</scope>
    <source>
        <strain evidence="3">R05AC</strain>
    </source>
</reference>
<feature type="region of interest" description="Disordered" evidence="1">
    <location>
        <begin position="454"/>
        <end position="478"/>
    </location>
</feature>
<evidence type="ECO:0000313" key="4">
    <source>
        <dbReference type="Proteomes" id="UP001224775"/>
    </source>
</evidence>
<gene>
    <name evidence="3" type="ORF">QTG54_013583</name>
</gene>
<dbReference type="EMBL" id="JATAAI010000032">
    <property type="protein sequence ID" value="KAK1735877.1"/>
    <property type="molecule type" value="Genomic_DNA"/>
</dbReference>
<protein>
    <submittedName>
        <fullName evidence="3">START domain-containing protein</fullName>
    </submittedName>
</protein>
<feature type="region of interest" description="Disordered" evidence="1">
    <location>
        <begin position="356"/>
        <end position="424"/>
    </location>
</feature>
<dbReference type="PROSITE" id="PS50848">
    <property type="entry name" value="START"/>
    <property type="match status" value="1"/>
</dbReference>
<feature type="domain" description="START" evidence="2">
    <location>
        <begin position="551"/>
        <end position="719"/>
    </location>
</feature>
<name>A0AAD8XYM3_9STRA</name>
<dbReference type="SUPFAM" id="SSF55961">
    <property type="entry name" value="Bet v1-like"/>
    <property type="match status" value="1"/>
</dbReference>
<evidence type="ECO:0000313" key="3">
    <source>
        <dbReference type="EMBL" id="KAK1735877.1"/>
    </source>
</evidence>
<dbReference type="GO" id="GO:0005737">
    <property type="term" value="C:cytoplasm"/>
    <property type="evidence" value="ECO:0007669"/>
    <property type="project" value="UniProtKB-ARBA"/>
</dbReference>
<feature type="region of interest" description="Disordered" evidence="1">
    <location>
        <begin position="37"/>
        <end position="57"/>
    </location>
</feature>
<keyword evidence="4" id="KW-1185">Reference proteome</keyword>
<accession>A0AAD8XYM3</accession>
<feature type="compositionally biased region" description="Basic residues" evidence="1">
    <location>
        <begin position="406"/>
        <end position="415"/>
    </location>
</feature>
<dbReference type="InterPro" id="IPR051213">
    <property type="entry name" value="START_lipid_transfer"/>
</dbReference>
<feature type="compositionally biased region" description="Polar residues" evidence="1">
    <location>
        <begin position="42"/>
        <end position="57"/>
    </location>
</feature>
<evidence type="ECO:0000259" key="2">
    <source>
        <dbReference type="PROSITE" id="PS50848"/>
    </source>
</evidence>
<dbReference type="AlphaFoldDB" id="A0AAD8XYM3"/>
<feature type="compositionally biased region" description="Basic and acidic residues" evidence="1">
    <location>
        <begin position="377"/>
        <end position="391"/>
    </location>
</feature>
<dbReference type="Proteomes" id="UP001224775">
    <property type="component" value="Unassembled WGS sequence"/>
</dbReference>
<dbReference type="Pfam" id="PF01852">
    <property type="entry name" value="START"/>
    <property type="match status" value="1"/>
</dbReference>
<dbReference type="InterPro" id="IPR002913">
    <property type="entry name" value="START_lipid-bd_dom"/>
</dbReference>
<dbReference type="Gene3D" id="3.30.530.20">
    <property type="match status" value="1"/>
</dbReference>
<comment type="caution">
    <text evidence="3">The sequence shown here is derived from an EMBL/GenBank/DDBJ whole genome shotgun (WGS) entry which is preliminary data.</text>
</comment>
<dbReference type="PANTHER" id="PTHR19308:SF56">
    <property type="entry name" value="START DOMAIN-CONTAINING PROTEIN"/>
    <property type="match status" value="1"/>
</dbReference>
<sequence>MSCRGRDVECGVVSCADSGQHEEELMSARSQTPVLNPISEMRGSTSQQISSRPASQNTRQIGFASCISMIESCQDRSTSKRIRTRKSTKIKSAALLALLLLGLCRHATSSSISPMLHHGVHPSKTERRKNNTGFYYGLRDEHIMCSSTSPSCTLSSLRPSLSWKPTVDGLTSKLQSVPYQISLRAREKVEWMQDIRQRNKQTMRSSLSEAANASAEMYPSQEHQEQQQQQQMEIARKETSNRLPTLLQKLDWHFSSELRQSLVQNLSQSMQSIASQQWDQGLHDRVDTINNARREAILEKAISLIGGSMPQHDQDIAVIVGASATKSKRKKKKRLNNTGFYYGIREDVLILPEKVRQGKEKSATTSERRALLPPSQQKEKGKPSLREEQRGKVQKGQRRPTTPKLKSNKKKKKSASRGGVSSEMSNILGETMLELREMREEIISLREELHAVKKRLREEEDEERGQRGLGRLPSDGELDMDGFVEEEAEQSPGKRSRKRDFDRISKEVEKWASNILFEEERTGNGWKEISCNNMMRKKFNRDGRTQVYLKWMSDSRDEQDRESGISDKNSLDYPCIKCYATIDAPMETVCSFLSNEETIPIYNELVVDHDDIEEITPHSKITWTKMPKVLFVKSRDFVTFCSHRWWRDGTQVIVNQACEHDDRPGVMVEGQGDATRGFALRGANFISKDPNDPDKTRISILAHANPGGGLPQWAMNTAVNGVVQIEPFKLFHKINEGACNYQQQSSASSQTAHVNSLPGRSAKPAGIAQLVYERSAPLLLHSEGESLHLSPMIGLERLSSAEDKQQTQLVCSSDETVISSNLTPCEEIFISEYLAEFDGTKKNYEEIDYLFELIYDDEYTDIINGKQVTKIQLRKIHAKHFSLGSRASIVHVERGVGSVFVKYRLSNDKNDMFIQSNLYIEGNKFKRARTLDDSFGKFLQGCAYKGQALTFGKRKQ</sequence>
<proteinExistence type="predicted"/>
<evidence type="ECO:0000256" key="1">
    <source>
        <dbReference type="SAM" id="MobiDB-lite"/>
    </source>
</evidence>
<feature type="compositionally biased region" description="Basic and acidic residues" evidence="1">
    <location>
        <begin position="356"/>
        <end position="370"/>
    </location>
</feature>
<organism evidence="3 4">
    <name type="scientific">Skeletonema marinoi</name>
    <dbReference type="NCBI Taxonomy" id="267567"/>
    <lineage>
        <taxon>Eukaryota</taxon>
        <taxon>Sar</taxon>
        <taxon>Stramenopiles</taxon>
        <taxon>Ochrophyta</taxon>
        <taxon>Bacillariophyta</taxon>
        <taxon>Coscinodiscophyceae</taxon>
        <taxon>Thalassiosirophycidae</taxon>
        <taxon>Thalassiosirales</taxon>
        <taxon>Skeletonemataceae</taxon>
        <taxon>Skeletonema</taxon>
        <taxon>Skeletonema marinoi-dohrnii complex</taxon>
    </lineage>
</organism>
<dbReference type="PANTHER" id="PTHR19308">
    <property type="entry name" value="PHOSPHATIDYLCHOLINE TRANSFER PROTEIN"/>
    <property type="match status" value="1"/>
</dbReference>